<dbReference type="PANTHER" id="PTHR23416:SF78">
    <property type="entry name" value="LIPOPOLYSACCHARIDE BIOSYNTHESIS O-ACETYL TRANSFERASE WBBJ-RELATED"/>
    <property type="match status" value="1"/>
</dbReference>
<dbReference type="CDD" id="cd04647">
    <property type="entry name" value="LbH_MAT_like"/>
    <property type="match status" value="1"/>
</dbReference>
<dbReference type="PANTHER" id="PTHR23416">
    <property type="entry name" value="SIALIC ACID SYNTHASE-RELATED"/>
    <property type="match status" value="1"/>
</dbReference>
<keyword evidence="1" id="KW-0808">Transferase</keyword>
<reference evidence="1 2" key="1">
    <citation type="submission" date="2023-08" db="EMBL/GenBank/DDBJ databases">
        <title>Draft genome sequence of Janthinobacterium lividum.</title>
        <authorList>
            <person name="Chun B.H."/>
            <person name="Lee Y."/>
        </authorList>
    </citation>
    <scope>NUCLEOTIDE SEQUENCE [LARGE SCALE GENOMIC DNA]</scope>
    <source>
        <strain evidence="1 2">AMJK</strain>
    </source>
</reference>
<comment type="caution">
    <text evidence="1">The sequence shown here is derived from an EMBL/GenBank/DDBJ whole genome shotgun (WGS) entry which is preliminary data.</text>
</comment>
<dbReference type="RefSeq" id="WP_307779288.1">
    <property type="nucleotide sequence ID" value="NZ_JAVFKP010000002.1"/>
</dbReference>
<accession>A0ABU0XWF3</accession>
<evidence type="ECO:0000313" key="2">
    <source>
        <dbReference type="Proteomes" id="UP001237592"/>
    </source>
</evidence>
<keyword evidence="2" id="KW-1185">Reference proteome</keyword>
<dbReference type="Pfam" id="PF00132">
    <property type="entry name" value="Hexapep"/>
    <property type="match status" value="1"/>
</dbReference>
<dbReference type="GO" id="GO:0016746">
    <property type="term" value="F:acyltransferase activity"/>
    <property type="evidence" value="ECO:0007669"/>
    <property type="project" value="UniProtKB-KW"/>
</dbReference>
<dbReference type="InterPro" id="IPR051159">
    <property type="entry name" value="Hexapeptide_acetyltransf"/>
</dbReference>
<dbReference type="EMBL" id="JAVFKP010000002">
    <property type="protein sequence ID" value="MDQ4626751.1"/>
    <property type="molecule type" value="Genomic_DNA"/>
</dbReference>
<organism evidence="1 2">
    <name type="scientific">Janthinobacterium lividum</name>
    <dbReference type="NCBI Taxonomy" id="29581"/>
    <lineage>
        <taxon>Bacteria</taxon>
        <taxon>Pseudomonadati</taxon>
        <taxon>Pseudomonadota</taxon>
        <taxon>Betaproteobacteria</taxon>
        <taxon>Burkholderiales</taxon>
        <taxon>Oxalobacteraceae</taxon>
        <taxon>Janthinobacterium</taxon>
    </lineage>
</organism>
<dbReference type="SUPFAM" id="SSF51161">
    <property type="entry name" value="Trimeric LpxA-like enzymes"/>
    <property type="match status" value="1"/>
</dbReference>
<gene>
    <name evidence="1" type="ORF">RB624_12725</name>
</gene>
<keyword evidence="1" id="KW-0012">Acyltransferase</keyword>
<sequence>MFRVFWKILFLLKNKYKNRSKLSIFSKYLNSRYIFLGRQVTIGSGSVLLPIRSYGKESFDAKIEIEDSVYIGHQTQLHCIGHMKIGHGTVLSDYVYVSDVAHGLSPLNGPIMEQALESKGPVVIGRNCFIGYGVAVLPGVELGDSCIVSARAVVTKSFPSYSMLAGNPAKLIKKFDMESKQWISV</sequence>
<dbReference type="EC" id="2.3.1.-" evidence="1"/>
<evidence type="ECO:0000313" key="1">
    <source>
        <dbReference type="EMBL" id="MDQ4626751.1"/>
    </source>
</evidence>
<proteinExistence type="predicted"/>
<protein>
    <submittedName>
        <fullName evidence="1">Acyltransferase</fullName>
        <ecNumber evidence="1">2.3.1.-</ecNumber>
    </submittedName>
</protein>
<dbReference type="Proteomes" id="UP001237592">
    <property type="component" value="Unassembled WGS sequence"/>
</dbReference>
<dbReference type="InterPro" id="IPR001451">
    <property type="entry name" value="Hexapep"/>
</dbReference>
<name>A0ABU0XWF3_9BURK</name>
<dbReference type="Gene3D" id="2.160.10.10">
    <property type="entry name" value="Hexapeptide repeat proteins"/>
    <property type="match status" value="1"/>
</dbReference>
<dbReference type="InterPro" id="IPR011004">
    <property type="entry name" value="Trimer_LpxA-like_sf"/>
</dbReference>